<accession>A0ACC1T995</accession>
<evidence type="ECO:0000313" key="1">
    <source>
        <dbReference type="EMBL" id="KAJ3555968.1"/>
    </source>
</evidence>
<dbReference type="Proteomes" id="UP001148662">
    <property type="component" value="Unassembled WGS sequence"/>
</dbReference>
<keyword evidence="2" id="KW-1185">Reference proteome</keyword>
<sequence>MTRHALSIRQQKIRNRRAENRRLADAVDAYQQEQQKPKPRGLRVIAQQYGIPKSNLQRAVDGQLSMSAFNAKKQLLTPEEERVIVDYILEASDRGLPPTHRELETVVNELLAQKHTDPGTSPQTCGVNWTSRFLDRHDDELQTHWSHGLDTLRAGALNAEVLKHWFEQVVKKRYVDAGFLPENTYGMDESGFPREANRVQRVLGRRGKKRQHKLGTANRENTTVLVTICADGTALKPLIIFKAKNFRTDWRDDNVAGASFACSENGWTDGEIAASWLIDDFDKQTRDKAAGKPRALFVDGHNSHYSKKLLDYAQTLNIMLIGYPPHCTHALQGLDVACFGCMKEEFALEVERFEAEHDRGVNKADFAGVFGRAYLRAFSESTIKSAFAKTGIYPYNPGVIEPKQTKPAEALSIDGGFPMPQASPVRAVMQALYDHPPTAFEIDPETHTEPSLPLQYTLSSNPQTPRASRKRTNENLDSTPGSPTKRRRLLISELSHTNSGRVLIDNSQITSQLNMHNQPIPSPSPAALSMIQKQKEQIACLKAALAQRKLKIQAQNAQMVMQGLYLRKLNRALRGKESKSKSNRKKLFPGGKGRVLTDEDFVEEIGRMDEQKEAKKAKTAKRGEEKIVKDAEKVALDQAWAQIKEEHIKAVAAWKAECERLIQHGMLRKDLPKKPKRQLKPKTLLDLAPEVSEGEAEEWYGFSSSGEEESEPSDDEDGGSSNDDDDDDSSA</sequence>
<gene>
    <name evidence="1" type="ORF">NM688_g2285</name>
</gene>
<evidence type="ECO:0000313" key="2">
    <source>
        <dbReference type="Proteomes" id="UP001148662"/>
    </source>
</evidence>
<comment type="caution">
    <text evidence="1">The sequence shown here is derived from an EMBL/GenBank/DDBJ whole genome shotgun (WGS) entry which is preliminary data.</text>
</comment>
<proteinExistence type="predicted"/>
<protein>
    <submittedName>
        <fullName evidence="1">Uncharacterized protein</fullName>
    </submittedName>
</protein>
<organism evidence="1 2">
    <name type="scientific">Phlebia brevispora</name>
    <dbReference type="NCBI Taxonomy" id="194682"/>
    <lineage>
        <taxon>Eukaryota</taxon>
        <taxon>Fungi</taxon>
        <taxon>Dikarya</taxon>
        <taxon>Basidiomycota</taxon>
        <taxon>Agaricomycotina</taxon>
        <taxon>Agaricomycetes</taxon>
        <taxon>Polyporales</taxon>
        <taxon>Meruliaceae</taxon>
        <taxon>Phlebia</taxon>
    </lineage>
</organism>
<name>A0ACC1T995_9APHY</name>
<reference evidence="1" key="1">
    <citation type="submission" date="2022-07" db="EMBL/GenBank/DDBJ databases">
        <title>Genome Sequence of Phlebia brevispora.</title>
        <authorList>
            <person name="Buettner E."/>
        </authorList>
    </citation>
    <scope>NUCLEOTIDE SEQUENCE</scope>
    <source>
        <strain evidence="1">MPL23</strain>
    </source>
</reference>
<dbReference type="EMBL" id="JANHOG010000283">
    <property type="protein sequence ID" value="KAJ3555968.1"/>
    <property type="molecule type" value="Genomic_DNA"/>
</dbReference>